<dbReference type="Proteomes" id="UP001295469">
    <property type="component" value="Chromosome C03"/>
</dbReference>
<organism evidence="1">
    <name type="scientific">Brassica napus</name>
    <name type="common">Rape</name>
    <dbReference type="NCBI Taxonomy" id="3708"/>
    <lineage>
        <taxon>Eukaryota</taxon>
        <taxon>Viridiplantae</taxon>
        <taxon>Streptophyta</taxon>
        <taxon>Embryophyta</taxon>
        <taxon>Tracheophyta</taxon>
        <taxon>Spermatophyta</taxon>
        <taxon>Magnoliopsida</taxon>
        <taxon>eudicotyledons</taxon>
        <taxon>Gunneridae</taxon>
        <taxon>Pentapetalae</taxon>
        <taxon>rosids</taxon>
        <taxon>malvids</taxon>
        <taxon>Brassicales</taxon>
        <taxon>Brassicaceae</taxon>
        <taxon>Brassiceae</taxon>
        <taxon>Brassica</taxon>
    </lineage>
</organism>
<dbReference type="EMBL" id="HG994367">
    <property type="protein sequence ID" value="CAF1701215.1"/>
    <property type="molecule type" value="Genomic_DNA"/>
</dbReference>
<evidence type="ECO:0000313" key="1">
    <source>
        <dbReference type="EMBL" id="CAF1701215.1"/>
    </source>
</evidence>
<proteinExistence type="predicted"/>
<name>A0A816I7D9_BRANA</name>
<sequence>SAPFEACYTLYHKGKFEVKDAQDHWQILFIRTNKQQINQTLLKLSFQVNVENSWSGSNDKQFNQEVMEQRLGPASSTNGF</sequence>
<feature type="non-terminal residue" evidence="1">
    <location>
        <position position="80"/>
    </location>
</feature>
<reference evidence="1" key="1">
    <citation type="submission" date="2021-01" db="EMBL/GenBank/DDBJ databases">
        <authorList>
            <consortium name="Genoscope - CEA"/>
            <person name="William W."/>
        </authorList>
    </citation>
    <scope>NUCLEOTIDE SEQUENCE</scope>
</reference>
<gene>
    <name evidence="1" type="ORF">DARMORV10_C03P29180.1</name>
</gene>
<dbReference type="AlphaFoldDB" id="A0A816I7D9"/>
<protein>
    <submittedName>
        <fullName evidence="1">(rape) hypothetical protein</fullName>
    </submittedName>
</protein>
<accession>A0A816I7D9</accession>